<dbReference type="PANTHER" id="PTHR43811">
    <property type="entry name" value="FKBP-TYPE PEPTIDYL-PROLYL CIS-TRANS ISOMERASE FKPA"/>
    <property type="match status" value="1"/>
</dbReference>
<comment type="similarity">
    <text evidence="2">Belongs to the FKBP-type PPIase family.</text>
</comment>
<dbReference type="InterPro" id="IPR001179">
    <property type="entry name" value="PPIase_FKBP_dom"/>
</dbReference>
<evidence type="ECO:0000256" key="8">
    <source>
        <dbReference type="SAM" id="SignalP"/>
    </source>
</evidence>
<evidence type="ECO:0000256" key="4">
    <source>
        <dbReference type="ARBA" id="ARBA00023110"/>
    </source>
</evidence>
<dbReference type="Gene3D" id="3.10.50.40">
    <property type="match status" value="2"/>
</dbReference>
<dbReference type="PROSITE" id="PS51257">
    <property type="entry name" value="PROKAR_LIPOPROTEIN"/>
    <property type="match status" value="1"/>
</dbReference>
<protein>
    <recommendedName>
        <fullName evidence="3 6">peptidylprolyl isomerase</fullName>
        <ecNumber evidence="3 6">5.2.1.8</ecNumber>
    </recommendedName>
</protein>
<organism evidence="10 11">
    <name type="scientific">Nocardioides anomalus</name>
    <dbReference type="NCBI Taxonomy" id="2712223"/>
    <lineage>
        <taxon>Bacteria</taxon>
        <taxon>Bacillati</taxon>
        <taxon>Actinomycetota</taxon>
        <taxon>Actinomycetes</taxon>
        <taxon>Propionibacteriales</taxon>
        <taxon>Nocardioidaceae</taxon>
        <taxon>Nocardioides</taxon>
    </lineage>
</organism>
<dbReference type="AlphaFoldDB" id="A0A6G6WFW4"/>
<accession>A0A6G6WFW4</accession>
<reference evidence="10 11" key="1">
    <citation type="submission" date="2020-02" db="EMBL/GenBank/DDBJ databases">
        <title>Full genome sequence of Nocardioides sp. R-3366.</title>
        <authorList>
            <person name="Im W.-T."/>
        </authorList>
    </citation>
    <scope>NUCLEOTIDE SEQUENCE [LARGE SCALE GENOMIC DNA]</scope>
    <source>
        <strain evidence="10 11">R-3366</strain>
    </source>
</reference>
<feature type="signal peptide" evidence="8">
    <location>
        <begin position="1"/>
        <end position="24"/>
    </location>
</feature>
<evidence type="ECO:0000256" key="7">
    <source>
        <dbReference type="SAM" id="MobiDB-lite"/>
    </source>
</evidence>
<dbReference type="PROSITE" id="PS50059">
    <property type="entry name" value="FKBP_PPIASE"/>
    <property type="match status" value="1"/>
</dbReference>
<feature type="region of interest" description="Disordered" evidence="7">
    <location>
        <begin position="202"/>
        <end position="229"/>
    </location>
</feature>
<dbReference type="InterPro" id="IPR046357">
    <property type="entry name" value="PPIase_dom_sf"/>
</dbReference>
<dbReference type="EC" id="5.2.1.8" evidence="3 6"/>
<dbReference type="KEGG" id="nano:G5V58_15800"/>
<evidence type="ECO:0000256" key="3">
    <source>
        <dbReference type="ARBA" id="ARBA00013194"/>
    </source>
</evidence>
<evidence type="ECO:0000313" key="10">
    <source>
        <dbReference type="EMBL" id="QIG44047.1"/>
    </source>
</evidence>
<keyword evidence="8" id="KW-0732">Signal</keyword>
<dbReference type="Proteomes" id="UP000502996">
    <property type="component" value="Chromosome"/>
</dbReference>
<keyword evidence="4 6" id="KW-0697">Rotamase</keyword>
<comment type="catalytic activity">
    <reaction evidence="1 6">
        <text>[protein]-peptidylproline (omega=180) = [protein]-peptidylproline (omega=0)</text>
        <dbReference type="Rhea" id="RHEA:16237"/>
        <dbReference type="Rhea" id="RHEA-COMP:10747"/>
        <dbReference type="Rhea" id="RHEA-COMP:10748"/>
        <dbReference type="ChEBI" id="CHEBI:83833"/>
        <dbReference type="ChEBI" id="CHEBI:83834"/>
        <dbReference type="EC" id="5.2.1.8"/>
    </reaction>
</comment>
<evidence type="ECO:0000259" key="9">
    <source>
        <dbReference type="PROSITE" id="PS50059"/>
    </source>
</evidence>
<sequence length="349" mass="35637">MLRRTRRSAALLSAAALLAVPALAACGDSSDSGADSSSESKASDSASTSASASADASGSAAPTGELDQVSFTGDVGKELKAEWHSAIDKPDDTTVTTLVPGDGEEVADGDTVSTYLYVGNGTTQKDIYSDYDNGAPESIPYSAQLGEVFNKLLAGQTYGSRVAAVTTAEALFGADAADSNQLGVSADDSVVVVADIVEKAAVAPEPTDDQAHDADPSTQPKVVEKDGKPTGLDFTGVEEPALDTPVQRVVLKEGDGAEVTASDTVTVDYLGAVFDADQPFDESYSKGQPLTSALSGLIQGWTIGLTGVKVGSRVLLQIPPAYGYGAEGSGDSIPGNATLWFVIDVTKAE</sequence>
<dbReference type="GO" id="GO:0003755">
    <property type="term" value="F:peptidyl-prolyl cis-trans isomerase activity"/>
    <property type="evidence" value="ECO:0007669"/>
    <property type="project" value="UniProtKB-KW"/>
</dbReference>
<feature type="region of interest" description="Disordered" evidence="7">
    <location>
        <begin position="82"/>
        <end position="104"/>
    </location>
</feature>
<dbReference type="Pfam" id="PF00254">
    <property type="entry name" value="FKBP_C"/>
    <property type="match status" value="1"/>
</dbReference>
<dbReference type="RefSeq" id="WP_165234728.1">
    <property type="nucleotide sequence ID" value="NZ_CP049257.1"/>
</dbReference>
<gene>
    <name evidence="10" type="ORF">G5V58_15800</name>
</gene>
<proteinExistence type="inferred from homology"/>
<evidence type="ECO:0000256" key="2">
    <source>
        <dbReference type="ARBA" id="ARBA00006577"/>
    </source>
</evidence>
<dbReference type="SUPFAM" id="SSF54534">
    <property type="entry name" value="FKBP-like"/>
    <property type="match status" value="1"/>
</dbReference>
<evidence type="ECO:0000256" key="5">
    <source>
        <dbReference type="ARBA" id="ARBA00023235"/>
    </source>
</evidence>
<name>A0A6G6WFW4_9ACTN</name>
<keyword evidence="5 6" id="KW-0413">Isomerase</keyword>
<dbReference type="EMBL" id="CP049257">
    <property type="protein sequence ID" value="QIG44047.1"/>
    <property type="molecule type" value="Genomic_DNA"/>
</dbReference>
<feature type="domain" description="PPIase FKBP-type" evidence="9">
    <location>
        <begin position="262"/>
        <end position="349"/>
    </location>
</feature>
<feature type="compositionally biased region" description="Low complexity" evidence="7">
    <location>
        <begin position="26"/>
        <end position="61"/>
    </location>
</feature>
<feature type="compositionally biased region" description="Basic and acidic residues" evidence="7">
    <location>
        <begin position="82"/>
        <end position="92"/>
    </location>
</feature>
<feature type="chain" id="PRO_5026342398" description="peptidylprolyl isomerase" evidence="8">
    <location>
        <begin position="25"/>
        <end position="349"/>
    </location>
</feature>
<feature type="region of interest" description="Disordered" evidence="7">
    <location>
        <begin position="26"/>
        <end position="68"/>
    </location>
</feature>
<evidence type="ECO:0000256" key="1">
    <source>
        <dbReference type="ARBA" id="ARBA00000971"/>
    </source>
</evidence>
<dbReference type="PANTHER" id="PTHR43811:SF19">
    <property type="entry name" value="39 KDA FK506-BINDING NUCLEAR PROTEIN"/>
    <property type="match status" value="1"/>
</dbReference>
<evidence type="ECO:0000313" key="11">
    <source>
        <dbReference type="Proteomes" id="UP000502996"/>
    </source>
</evidence>
<evidence type="ECO:0000256" key="6">
    <source>
        <dbReference type="PROSITE-ProRule" id="PRU00277"/>
    </source>
</evidence>
<keyword evidence="11" id="KW-1185">Reference proteome</keyword>